<evidence type="ECO:0000313" key="2">
    <source>
        <dbReference type="EMBL" id="KAJ8018025.1"/>
    </source>
</evidence>
<feature type="region of interest" description="Disordered" evidence="1">
    <location>
        <begin position="68"/>
        <end position="94"/>
    </location>
</feature>
<name>A0A9Q0Y9U4_HOLLE</name>
<evidence type="ECO:0000256" key="1">
    <source>
        <dbReference type="SAM" id="MobiDB-lite"/>
    </source>
</evidence>
<dbReference type="EMBL" id="JAIZAY010000714">
    <property type="protein sequence ID" value="KAJ8018025.1"/>
    <property type="molecule type" value="Genomic_DNA"/>
</dbReference>
<feature type="compositionally biased region" description="Low complexity" evidence="1">
    <location>
        <begin position="78"/>
        <end position="87"/>
    </location>
</feature>
<keyword evidence="3" id="KW-1185">Reference proteome</keyword>
<dbReference type="OrthoDB" id="6262491at2759"/>
<protein>
    <submittedName>
        <fullName evidence="2">Uncharacterized protein</fullName>
    </submittedName>
</protein>
<accession>A0A9Q0Y9U4</accession>
<proteinExistence type="predicted"/>
<reference evidence="2" key="1">
    <citation type="submission" date="2021-10" db="EMBL/GenBank/DDBJ databases">
        <title>Tropical sea cucumber genome reveals ecological adaptation and Cuvierian tubules defense mechanism.</title>
        <authorList>
            <person name="Chen T."/>
        </authorList>
    </citation>
    <scope>NUCLEOTIDE SEQUENCE</scope>
    <source>
        <strain evidence="2">Nanhai2018</strain>
        <tissue evidence="2">Muscle</tissue>
    </source>
</reference>
<gene>
    <name evidence="2" type="ORF">HOLleu_44215</name>
</gene>
<feature type="compositionally biased region" description="Polar residues" evidence="1">
    <location>
        <begin position="68"/>
        <end position="77"/>
    </location>
</feature>
<dbReference type="AlphaFoldDB" id="A0A9Q0Y9U4"/>
<evidence type="ECO:0000313" key="3">
    <source>
        <dbReference type="Proteomes" id="UP001152320"/>
    </source>
</evidence>
<organism evidence="2 3">
    <name type="scientific">Holothuria leucospilota</name>
    <name type="common">Black long sea cucumber</name>
    <name type="synonym">Mertensiothuria leucospilota</name>
    <dbReference type="NCBI Taxonomy" id="206669"/>
    <lineage>
        <taxon>Eukaryota</taxon>
        <taxon>Metazoa</taxon>
        <taxon>Echinodermata</taxon>
        <taxon>Eleutherozoa</taxon>
        <taxon>Echinozoa</taxon>
        <taxon>Holothuroidea</taxon>
        <taxon>Aspidochirotacea</taxon>
        <taxon>Aspidochirotida</taxon>
        <taxon>Holothuriidae</taxon>
        <taxon>Holothuria</taxon>
    </lineage>
</organism>
<comment type="caution">
    <text evidence="2">The sequence shown here is derived from an EMBL/GenBank/DDBJ whole genome shotgun (WGS) entry which is preliminary data.</text>
</comment>
<sequence length="140" mass="15831">MEWFCLVYEFDGNGFLLWKHMKEMQFDLSSLPAYPTHLQARHLYAKKLSLYLKEGTTEVETLDHTASLVESSTSTEISPSLTGSDSSSPREVSPKDFHHIMSTESFLETQSSEQYQEPHLCVTGIIGKLKPIFTAVSSRP</sequence>
<dbReference type="Proteomes" id="UP001152320">
    <property type="component" value="Unassembled WGS sequence"/>
</dbReference>